<dbReference type="STRING" id="326442.PSHAa0912"/>
<feature type="transmembrane region" description="Helical" evidence="2">
    <location>
        <begin position="79"/>
        <end position="99"/>
    </location>
</feature>
<evidence type="ECO:0000313" key="4">
    <source>
        <dbReference type="Proteomes" id="UP000006843"/>
    </source>
</evidence>
<evidence type="ECO:0000256" key="1">
    <source>
        <dbReference type="SAM" id="MobiDB-lite"/>
    </source>
</evidence>
<keyword evidence="2" id="KW-0812">Transmembrane</keyword>
<keyword evidence="2" id="KW-1133">Transmembrane helix</keyword>
<dbReference type="HOGENOM" id="CLU_133797_0_0_6"/>
<sequence length="170" mass="18827">MLSFALNTVIYYRELHQKGQICFMSTNTKKQSLLGKAPRSTKTTKNKQNRSTATKPNNIKQSANTSANNKAAQKSKSSLLTTLGLLLFIIIIIPKPTLLSYHKLGMVSNSIYWPGVFGYGATLLDSNLQPQLDSKRKALYLCTDTVNSKSCQKYKVIADNGIIAAIKAYF</sequence>
<keyword evidence="2" id="KW-0472">Membrane</keyword>
<keyword evidence="4" id="KW-1185">Reference proteome</keyword>
<dbReference type="Proteomes" id="UP000006843">
    <property type="component" value="Chromosome I"/>
</dbReference>
<reference evidence="3 4" key="1">
    <citation type="journal article" date="2005" name="Genome Res.">
        <title>Coping with cold: the genome of the versatile marine Antarctica bacterium Pseudoalteromonas haloplanktis TAC125.</title>
        <authorList>
            <person name="Medigue C."/>
            <person name="Krin E."/>
            <person name="Pascal G."/>
            <person name="Barbe V."/>
            <person name="Bernsel A."/>
            <person name="Bertin P."/>
            <person name="Cheung F."/>
            <person name="Cruveiller S."/>
            <person name="Damico S."/>
            <person name="Duilio A."/>
            <person name="Fang G."/>
            <person name="Feller G."/>
            <person name="Mangenot S."/>
            <person name="Marino G."/>
            <person name="Nilsson J."/>
            <person name="Parilli E."/>
            <person name="Rocha E."/>
            <person name="Rouy Z."/>
            <person name="Sekowska A."/>
            <person name="Tutino M.L."/>
            <person name="Vallenet D."/>
            <person name="von Heijne G."/>
            <person name="Danchin A."/>
        </authorList>
    </citation>
    <scope>NUCLEOTIDE SEQUENCE [LARGE SCALE GENOMIC DNA]</scope>
    <source>
        <strain evidence="4">TAC 125</strain>
    </source>
</reference>
<proteinExistence type="predicted"/>
<evidence type="ECO:0000256" key="2">
    <source>
        <dbReference type="SAM" id="Phobius"/>
    </source>
</evidence>
<dbReference type="eggNOG" id="ENOG5032ZKC">
    <property type="taxonomic scope" value="Bacteria"/>
</dbReference>
<evidence type="ECO:0000313" key="3">
    <source>
        <dbReference type="EMBL" id="CAI85992.1"/>
    </source>
</evidence>
<dbReference type="AlphaFoldDB" id="Q3IEA7"/>
<feature type="compositionally biased region" description="Polar residues" evidence="1">
    <location>
        <begin position="49"/>
        <end position="70"/>
    </location>
</feature>
<organism evidence="3 4">
    <name type="scientific">Pseudoalteromonas translucida (strain TAC 125)</name>
    <dbReference type="NCBI Taxonomy" id="326442"/>
    <lineage>
        <taxon>Bacteria</taxon>
        <taxon>Pseudomonadati</taxon>
        <taxon>Pseudomonadota</taxon>
        <taxon>Gammaproteobacteria</taxon>
        <taxon>Alteromonadales</taxon>
        <taxon>Pseudoalteromonadaceae</taxon>
        <taxon>Pseudoalteromonas</taxon>
    </lineage>
</organism>
<dbReference type="EMBL" id="CR954246">
    <property type="protein sequence ID" value="CAI85992.1"/>
    <property type="molecule type" value="Genomic_DNA"/>
</dbReference>
<name>Q3IEA7_PSET1</name>
<dbReference type="KEGG" id="pha:PSHAa0912"/>
<feature type="region of interest" description="Disordered" evidence="1">
    <location>
        <begin position="32"/>
        <end position="70"/>
    </location>
</feature>
<feature type="transmembrane region" description="Helical" evidence="2">
    <location>
        <begin position="111"/>
        <end position="128"/>
    </location>
</feature>
<accession>Q3IEA7</accession>
<protein>
    <submittedName>
        <fullName evidence="3">Orphan protein</fullName>
    </submittedName>
</protein>
<gene>
    <name evidence="3" type="ordered locus">PSHAa0912</name>
</gene>
<dbReference type="BioCyc" id="PHAL326442:PSHA_RS04455-MONOMER"/>